<proteinExistence type="predicted"/>
<accession>A0A1G6IK15</accession>
<reference evidence="2" key="1">
    <citation type="submission" date="2016-09" db="EMBL/GenBank/DDBJ databases">
        <authorList>
            <person name="Varghese N."/>
            <person name="Submissions S."/>
        </authorList>
    </citation>
    <scope>NUCLEOTIDE SEQUENCE [LARGE SCALE GENOMIC DNA]</scope>
    <source>
        <strain evidence="2">25nlg</strain>
    </source>
</reference>
<dbReference type="AlphaFoldDB" id="A0A1G6IK15"/>
<dbReference type="STRING" id="1464122.SAMN05421737_10570"/>
<dbReference type="EMBL" id="FMYM01000005">
    <property type="protein sequence ID" value="SDC06076.1"/>
    <property type="molecule type" value="Genomic_DNA"/>
</dbReference>
<gene>
    <name evidence="1" type="ORF">SAMN05421737_10570</name>
</gene>
<dbReference type="Proteomes" id="UP000242662">
    <property type="component" value="Unassembled WGS sequence"/>
</dbReference>
<keyword evidence="2" id="KW-1185">Reference proteome</keyword>
<organism evidence="1 2">
    <name type="scientific">Shouchella lonarensis</name>
    <dbReference type="NCBI Taxonomy" id="1464122"/>
    <lineage>
        <taxon>Bacteria</taxon>
        <taxon>Bacillati</taxon>
        <taxon>Bacillota</taxon>
        <taxon>Bacilli</taxon>
        <taxon>Bacillales</taxon>
        <taxon>Bacillaceae</taxon>
        <taxon>Shouchella</taxon>
    </lineage>
</organism>
<evidence type="ECO:0000313" key="1">
    <source>
        <dbReference type="EMBL" id="SDC06076.1"/>
    </source>
</evidence>
<sequence length="92" mass="10638">MENNLLDLLKLDLGITHMLRDAYFLSLLESSRDQLKARGITLDTSVIDDKMLVVNYAAWTYRKRQTGEPLSPHLTQQIRNRVVKERAKDAKP</sequence>
<evidence type="ECO:0000313" key="2">
    <source>
        <dbReference type="Proteomes" id="UP000242662"/>
    </source>
</evidence>
<dbReference type="OrthoDB" id="1808529at2"/>
<name>A0A1G6IK15_9BACI</name>
<protein>
    <submittedName>
        <fullName evidence="1">Uncharacterized protein</fullName>
    </submittedName>
</protein>
<dbReference type="RefSeq" id="WP_090775434.1">
    <property type="nucleotide sequence ID" value="NZ_FMYM01000005.1"/>
</dbReference>